<feature type="compositionally biased region" description="Basic residues" evidence="5">
    <location>
        <begin position="17"/>
        <end position="28"/>
    </location>
</feature>
<dbReference type="STRING" id="880526.GCA_000427365_01448"/>
<organism evidence="8 9">
    <name type="scientific">Rikenella microfusus</name>
    <dbReference type="NCBI Taxonomy" id="28139"/>
    <lineage>
        <taxon>Bacteria</taxon>
        <taxon>Pseudomonadati</taxon>
        <taxon>Bacteroidota</taxon>
        <taxon>Bacteroidia</taxon>
        <taxon>Bacteroidales</taxon>
        <taxon>Rikenellaceae</taxon>
        <taxon>Rikenella</taxon>
    </lineage>
</organism>
<feature type="transmembrane region" description="Helical" evidence="6">
    <location>
        <begin position="85"/>
        <end position="104"/>
    </location>
</feature>
<proteinExistence type="predicted"/>
<reference evidence="8 9" key="1">
    <citation type="submission" date="2018-06" db="EMBL/GenBank/DDBJ databases">
        <authorList>
            <consortium name="Pathogen Informatics"/>
            <person name="Doyle S."/>
        </authorList>
    </citation>
    <scope>NUCLEOTIDE SEQUENCE [LARGE SCALE GENOMIC DNA]</scope>
    <source>
        <strain evidence="8 9">NCTC11190</strain>
    </source>
</reference>
<name>A0A379MUR9_9BACT</name>
<feature type="compositionally biased region" description="Basic and acidic residues" evidence="5">
    <location>
        <begin position="56"/>
        <end position="66"/>
    </location>
</feature>
<dbReference type="Gene3D" id="3.30.1150.10">
    <property type="match status" value="1"/>
</dbReference>
<evidence type="ECO:0000313" key="9">
    <source>
        <dbReference type="Proteomes" id="UP000255233"/>
    </source>
</evidence>
<dbReference type="NCBIfam" id="TIGR01352">
    <property type="entry name" value="tonB_Cterm"/>
    <property type="match status" value="1"/>
</dbReference>
<keyword evidence="4 6" id="KW-0472">Membrane</keyword>
<protein>
    <submittedName>
        <fullName evidence="8">TonB family C-terminal domain</fullName>
    </submittedName>
</protein>
<dbReference type="Pfam" id="PF03544">
    <property type="entry name" value="TonB_C"/>
    <property type="match status" value="1"/>
</dbReference>
<dbReference type="GO" id="GO:0016020">
    <property type="term" value="C:membrane"/>
    <property type="evidence" value="ECO:0007669"/>
    <property type="project" value="UniProtKB-SubCell"/>
</dbReference>
<accession>A0A379MUR9</accession>
<feature type="region of interest" description="Disordered" evidence="5">
    <location>
        <begin position="204"/>
        <end position="227"/>
    </location>
</feature>
<evidence type="ECO:0000259" key="7">
    <source>
        <dbReference type="Pfam" id="PF03544"/>
    </source>
</evidence>
<keyword evidence="3 6" id="KW-1133">Transmembrane helix</keyword>
<evidence type="ECO:0000256" key="1">
    <source>
        <dbReference type="ARBA" id="ARBA00004167"/>
    </source>
</evidence>
<feature type="region of interest" description="Disordered" evidence="5">
    <location>
        <begin position="1"/>
        <end position="66"/>
    </location>
</feature>
<evidence type="ECO:0000256" key="6">
    <source>
        <dbReference type="SAM" id="Phobius"/>
    </source>
</evidence>
<dbReference type="GO" id="GO:0055085">
    <property type="term" value="P:transmembrane transport"/>
    <property type="evidence" value="ECO:0007669"/>
    <property type="project" value="InterPro"/>
</dbReference>
<dbReference type="InterPro" id="IPR037682">
    <property type="entry name" value="TonB_C"/>
</dbReference>
<evidence type="ECO:0000313" key="8">
    <source>
        <dbReference type="EMBL" id="SUE35126.1"/>
    </source>
</evidence>
<keyword evidence="2 6" id="KW-0812">Transmembrane</keyword>
<evidence type="ECO:0000256" key="2">
    <source>
        <dbReference type="ARBA" id="ARBA00022692"/>
    </source>
</evidence>
<evidence type="ECO:0000256" key="4">
    <source>
        <dbReference type="ARBA" id="ARBA00023136"/>
    </source>
</evidence>
<dbReference type="OrthoDB" id="9786892at2"/>
<comment type="subcellular location">
    <subcellularLocation>
        <location evidence="1">Membrane</location>
        <topology evidence="1">Single-pass membrane protein</topology>
    </subcellularLocation>
</comment>
<dbReference type="RefSeq" id="WP_051214419.1">
    <property type="nucleotide sequence ID" value="NZ_UGVL01000001.1"/>
</dbReference>
<evidence type="ECO:0000256" key="5">
    <source>
        <dbReference type="SAM" id="MobiDB-lite"/>
    </source>
</evidence>
<gene>
    <name evidence="8" type="ORF">NCTC11190_02372</name>
</gene>
<dbReference type="SUPFAM" id="SSF74653">
    <property type="entry name" value="TolA/TonB C-terminal domain"/>
    <property type="match status" value="1"/>
</dbReference>
<dbReference type="AlphaFoldDB" id="A0A379MUR9"/>
<evidence type="ECO:0000256" key="3">
    <source>
        <dbReference type="ARBA" id="ARBA00022989"/>
    </source>
</evidence>
<sequence length="321" mass="35194">MTTPGNKRRPEAGSGRRLVHMGGKRHIPQGRETAAPARPRRVRESAGLSVPPRAAGTERPDRIVLPFDRRKQRGDAGDWVYRHRVGLLVTVVLYLIAAILFVSYKIVVYENPTTTMYVDLVNPEEPEPPKPEEAPQKPIEEIDPGHYEQVMNRTSDLNAKMDASLKDDRGTQADKLLAEAERVQQELAAGQQAFRSGMDEIAEMSKRRKMPKSTSSASKSSSSQRQTVKVQGNVTVSYDLAGRTATYLHVPAYQCREGGTVIVGITVNRNGEVTGAEVEKASPGDCIAERAVQAARASTFNADAGAPDRQRGTITYVFVAQ</sequence>
<dbReference type="InterPro" id="IPR006260">
    <property type="entry name" value="TonB/TolA_C"/>
</dbReference>
<feature type="domain" description="TonB C-terminal" evidence="7">
    <location>
        <begin position="256"/>
        <end position="318"/>
    </location>
</feature>
<keyword evidence="9" id="KW-1185">Reference proteome</keyword>
<feature type="compositionally biased region" description="Low complexity" evidence="5">
    <location>
        <begin position="212"/>
        <end position="223"/>
    </location>
</feature>
<dbReference type="Proteomes" id="UP000255233">
    <property type="component" value="Unassembled WGS sequence"/>
</dbReference>
<dbReference type="EMBL" id="UGVL01000001">
    <property type="protein sequence ID" value="SUE35126.1"/>
    <property type="molecule type" value="Genomic_DNA"/>
</dbReference>